<evidence type="ECO:0000313" key="6">
    <source>
        <dbReference type="EMBL" id="BBO71989.1"/>
    </source>
</evidence>
<organism evidence="6 7">
    <name type="scientific">Desulfosarcina alkanivorans</name>
    <dbReference type="NCBI Taxonomy" id="571177"/>
    <lineage>
        <taxon>Bacteria</taxon>
        <taxon>Pseudomonadati</taxon>
        <taxon>Thermodesulfobacteriota</taxon>
        <taxon>Desulfobacteria</taxon>
        <taxon>Desulfobacterales</taxon>
        <taxon>Desulfosarcinaceae</taxon>
        <taxon>Desulfosarcina</taxon>
    </lineage>
</organism>
<dbReference type="EMBL" id="AP021874">
    <property type="protein sequence ID" value="BBO71989.1"/>
    <property type="molecule type" value="Genomic_DNA"/>
</dbReference>
<dbReference type="KEGG" id="dalk:DSCA_59190"/>
<evidence type="ECO:0000256" key="4">
    <source>
        <dbReference type="PROSITE-ProRule" id="PRU00409"/>
    </source>
</evidence>
<evidence type="ECO:0000256" key="1">
    <source>
        <dbReference type="ARBA" id="ARBA00022598"/>
    </source>
</evidence>
<reference evidence="6 7" key="1">
    <citation type="submission" date="2019-11" db="EMBL/GenBank/DDBJ databases">
        <title>Comparative genomics of hydrocarbon-degrading Desulfosarcina strains.</title>
        <authorList>
            <person name="Watanabe M."/>
            <person name="Kojima H."/>
            <person name="Fukui M."/>
        </authorList>
    </citation>
    <scope>NUCLEOTIDE SEQUENCE [LARGE SCALE GENOMIC DNA]</scope>
    <source>
        <strain evidence="6 7">PL12</strain>
    </source>
</reference>
<evidence type="ECO:0000256" key="2">
    <source>
        <dbReference type="ARBA" id="ARBA00022741"/>
    </source>
</evidence>
<dbReference type="InterPro" id="IPR011761">
    <property type="entry name" value="ATP-grasp"/>
</dbReference>
<dbReference type="PROSITE" id="PS50975">
    <property type="entry name" value="ATP_GRASP"/>
    <property type="match status" value="1"/>
</dbReference>
<evidence type="ECO:0000259" key="5">
    <source>
        <dbReference type="PROSITE" id="PS50975"/>
    </source>
</evidence>
<proteinExistence type="predicted"/>
<feature type="domain" description="ATP-grasp" evidence="5">
    <location>
        <begin position="118"/>
        <end position="326"/>
    </location>
</feature>
<keyword evidence="3 4" id="KW-0067">ATP-binding</keyword>
<dbReference type="Pfam" id="PF13535">
    <property type="entry name" value="ATP-grasp_4"/>
    <property type="match status" value="1"/>
</dbReference>
<dbReference type="PANTHER" id="PTHR43585">
    <property type="entry name" value="FUMIPYRROLE BIOSYNTHESIS PROTEIN C"/>
    <property type="match status" value="1"/>
</dbReference>
<dbReference type="GO" id="GO:0005524">
    <property type="term" value="F:ATP binding"/>
    <property type="evidence" value="ECO:0007669"/>
    <property type="project" value="UniProtKB-UniRule"/>
</dbReference>
<dbReference type="Gene3D" id="3.30.470.20">
    <property type="entry name" value="ATP-grasp fold, B domain"/>
    <property type="match status" value="1"/>
</dbReference>
<keyword evidence="1" id="KW-0436">Ligase</keyword>
<dbReference type="GO" id="GO:0016874">
    <property type="term" value="F:ligase activity"/>
    <property type="evidence" value="ECO:0007669"/>
    <property type="project" value="UniProtKB-KW"/>
</dbReference>
<sequence>MPPADRRVLVVGTTADYIQWLRRCRPGQVLFLTDPAIRREADEPAPSAEEELLCDLADAHHVRDALAGHLQKWHMALDGIACYDCESMALAARLARVFTLPYPGVQAVDNCRDKNRSRVLWRKHGLDTPDVRRIDSADDAIDFFRQTDGPCVLKPLSGSGSELIFRCDSQDDCDRHYRRIVQGLARRRDHRLYQPLAGGAPAIIAETFVGGEEYSCDFVLQDDRVTPIRLAHKIGFPQDPFGTAKAYVLPGTWPEAIDPGQFERTLYQSARALGLERAVCMLDFIVKDKRMVLLELAPRPGGDCLPSLVRRCYRLDTLQLMLDFARRQPLGVRPLPVHPPMVGLRLHAEKEGELVGIDTRDLGKDPRVREIHLIRKPGHRIQRPPQDYDAWLLGHVIFEPDPHTDIAAQCHMLGDKLTVKVA</sequence>
<protein>
    <recommendedName>
        <fullName evidence="5">ATP-grasp domain-containing protein</fullName>
    </recommendedName>
</protein>
<keyword evidence="2 4" id="KW-0547">Nucleotide-binding</keyword>
<dbReference type="Proteomes" id="UP000427906">
    <property type="component" value="Chromosome"/>
</dbReference>
<evidence type="ECO:0000313" key="7">
    <source>
        <dbReference type="Proteomes" id="UP000427906"/>
    </source>
</evidence>
<dbReference type="InterPro" id="IPR052032">
    <property type="entry name" value="ATP-dep_AA_Ligase"/>
</dbReference>
<name>A0A5K7YVD1_9BACT</name>
<dbReference type="PANTHER" id="PTHR43585:SF2">
    <property type="entry name" value="ATP-GRASP ENZYME FSQD"/>
    <property type="match status" value="1"/>
</dbReference>
<dbReference type="GO" id="GO:0046872">
    <property type="term" value="F:metal ion binding"/>
    <property type="evidence" value="ECO:0007669"/>
    <property type="project" value="InterPro"/>
</dbReference>
<accession>A0A5K7YVD1</accession>
<evidence type="ECO:0000256" key="3">
    <source>
        <dbReference type="ARBA" id="ARBA00022840"/>
    </source>
</evidence>
<gene>
    <name evidence="6" type="ORF">DSCA_59190</name>
</gene>
<keyword evidence="7" id="KW-1185">Reference proteome</keyword>
<dbReference type="SUPFAM" id="SSF56059">
    <property type="entry name" value="Glutathione synthetase ATP-binding domain-like"/>
    <property type="match status" value="1"/>
</dbReference>
<dbReference type="AlphaFoldDB" id="A0A5K7YVD1"/>